<feature type="domain" description="Xylose isomerase-like TIM barrel" evidence="1">
    <location>
        <begin position="27"/>
        <end position="268"/>
    </location>
</feature>
<evidence type="ECO:0000259" key="1">
    <source>
        <dbReference type="Pfam" id="PF01261"/>
    </source>
</evidence>
<dbReference type="EMBL" id="JACIEN010000007">
    <property type="protein sequence ID" value="MBB4019399.1"/>
    <property type="molecule type" value="Genomic_DNA"/>
</dbReference>
<gene>
    <name evidence="2" type="ORF">GGR16_004450</name>
</gene>
<sequence>MTMKTNPIGIISMFYARPFGREHFATFARAKKAGCDFVELLVPEPGELDLAETKAALADNGLGVVLAARVSLARDISSADEGARQAGIRYLGTCVETATALGATIVGGPLYGAPMVFAGRPPAPVAEDERKRRIDRVVIGLKEASLKAENAGVTFGLEPLNRFETDIANTTRHGLAIAEAVSSPALGVMLDTFHMNMEDPSIPDAIRRAGKWLVHFQANENNRGFVGSGHIDWPAVARALVDVGYAGPITLEPFRRDDERPGVPLAQWRAPQRDEDAELAHSVAYLKAALAFAGRA</sequence>
<dbReference type="InterPro" id="IPR013022">
    <property type="entry name" value="Xyl_isomerase-like_TIM-brl"/>
</dbReference>
<comment type="caution">
    <text evidence="2">The sequence shown here is derived from an EMBL/GenBank/DDBJ whole genome shotgun (WGS) entry which is preliminary data.</text>
</comment>
<accession>A0A840C7L6</accession>
<protein>
    <submittedName>
        <fullName evidence="2">D-psicose/D-tagatose/L-ribulose 3-epimerase</fullName>
        <ecNumber evidence="2">5.1.3.30</ecNumber>
        <ecNumber evidence="2">5.1.3.31</ecNumber>
    </submittedName>
</protein>
<proteinExistence type="predicted"/>
<dbReference type="RefSeq" id="WP_210289671.1">
    <property type="nucleotide sequence ID" value="NZ_JACIEN010000007.1"/>
</dbReference>
<dbReference type="InterPro" id="IPR036237">
    <property type="entry name" value="Xyl_isomerase-like_sf"/>
</dbReference>
<organism evidence="2 3">
    <name type="scientific">Chelatococcus caeni</name>
    <dbReference type="NCBI Taxonomy" id="1348468"/>
    <lineage>
        <taxon>Bacteria</taxon>
        <taxon>Pseudomonadati</taxon>
        <taxon>Pseudomonadota</taxon>
        <taxon>Alphaproteobacteria</taxon>
        <taxon>Hyphomicrobiales</taxon>
        <taxon>Chelatococcaceae</taxon>
        <taxon>Chelatococcus</taxon>
    </lineage>
</organism>
<dbReference type="PANTHER" id="PTHR12110:SF41">
    <property type="entry name" value="INOSOSE DEHYDRATASE"/>
    <property type="match status" value="1"/>
</dbReference>
<dbReference type="PANTHER" id="PTHR12110">
    <property type="entry name" value="HYDROXYPYRUVATE ISOMERASE"/>
    <property type="match status" value="1"/>
</dbReference>
<name>A0A840C7L6_9HYPH</name>
<dbReference type="SUPFAM" id="SSF51658">
    <property type="entry name" value="Xylose isomerase-like"/>
    <property type="match status" value="1"/>
</dbReference>
<keyword evidence="2" id="KW-0413">Isomerase</keyword>
<keyword evidence="3" id="KW-1185">Reference proteome</keyword>
<dbReference type="EC" id="5.1.3.30" evidence="2"/>
<dbReference type="Pfam" id="PF01261">
    <property type="entry name" value="AP_endonuc_2"/>
    <property type="match status" value="1"/>
</dbReference>
<dbReference type="InterPro" id="IPR050312">
    <property type="entry name" value="IolE/XylAMocC-like"/>
</dbReference>
<dbReference type="AlphaFoldDB" id="A0A840C7L6"/>
<evidence type="ECO:0000313" key="3">
    <source>
        <dbReference type="Proteomes" id="UP000577362"/>
    </source>
</evidence>
<dbReference type="GO" id="GO:0016853">
    <property type="term" value="F:isomerase activity"/>
    <property type="evidence" value="ECO:0007669"/>
    <property type="project" value="UniProtKB-KW"/>
</dbReference>
<dbReference type="Proteomes" id="UP000577362">
    <property type="component" value="Unassembled WGS sequence"/>
</dbReference>
<reference evidence="2 3" key="1">
    <citation type="submission" date="2020-08" db="EMBL/GenBank/DDBJ databases">
        <title>Genomic Encyclopedia of Type Strains, Phase IV (KMG-IV): sequencing the most valuable type-strain genomes for metagenomic binning, comparative biology and taxonomic classification.</title>
        <authorList>
            <person name="Goeker M."/>
        </authorList>
    </citation>
    <scope>NUCLEOTIDE SEQUENCE [LARGE SCALE GENOMIC DNA]</scope>
    <source>
        <strain evidence="2 3">DSM 103737</strain>
    </source>
</reference>
<dbReference type="EC" id="5.1.3.31" evidence="2"/>
<dbReference type="Gene3D" id="3.20.20.150">
    <property type="entry name" value="Divalent-metal-dependent TIM barrel enzymes"/>
    <property type="match status" value="1"/>
</dbReference>
<evidence type="ECO:0000313" key="2">
    <source>
        <dbReference type="EMBL" id="MBB4019399.1"/>
    </source>
</evidence>